<dbReference type="InterPro" id="IPR053146">
    <property type="entry name" value="QDO-like"/>
</dbReference>
<dbReference type="InterPro" id="IPR014710">
    <property type="entry name" value="RmlC-like_jellyroll"/>
</dbReference>
<organism evidence="2 3">
    <name type="scientific">Geodermatophilus africanus</name>
    <dbReference type="NCBI Taxonomy" id="1137993"/>
    <lineage>
        <taxon>Bacteria</taxon>
        <taxon>Bacillati</taxon>
        <taxon>Actinomycetota</taxon>
        <taxon>Actinomycetes</taxon>
        <taxon>Geodermatophilales</taxon>
        <taxon>Geodermatophilaceae</taxon>
        <taxon>Geodermatophilus</taxon>
    </lineage>
</organism>
<dbReference type="EMBL" id="FNOT01000011">
    <property type="protein sequence ID" value="SDY79768.1"/>
    <property type="molecule type" value="Genomic_DNA"/>
</dbReference>
<gene>
    <name evidence="2" type="ORF">SAMN05660209_03759</name>
</gene>
<dbReference type="SUPFAM" id="SSF51182">
    <property type="entry name" value="RmlC-like cupins"/>
    <property type="match status" value="1"/>
</dbReference>
<name>A0A1H3MTK2_9ACTN</name>
<reference evidence="3" key="1">
    <citation type="submission" date="2016-10" db="EMBL/GenBank/DDBJ databases">
        <authorList>
            <person name="Varghese N."/>
            <person name="Submissions S."/>
        </authorList>
    </citation>
    <scope>NUCLEOTIDE SEQUENCE [LARGE SCALE GENOMIC DNA]</scope>
    <source>
        <strain evidence="3">DSM 45422</strain>
    </source>
</reference>
<evidence type="ECO:0000313" key="2">
    <source>
        <dbReference type="EMBL" id="SDY79768.1"/>
    </source>
</evidence>
<dbReference type="STRING" id="1137993.SAMN05660209_03759"/>
<dbReference type="OrthoDB" id="9090296at2"/>
<dbReference type="Pfam" id="PF07883">
    <property type="entry name" value="Cupin_2"/>
    <property type="match status" value="1"/>
</dbReference>
<dbReference type="Gene3D" id="2.60.120.10">
    <property type="entry name" value="Jelly Rolls"/>
    <property type="match status" value="1"/>
</dbReference>
<keyword evidence="3" id="KW-1185">Reference proteome</keyword>
<evidence type="ECO:0000259" key="1">
    <source>
        <dbReference type="Pfam" id="PF07883"/>
    </source>
</evidence>
<dbReference type="InterPro" id="IPR011051">
    <property type="entry name" value="RmlC_Cupin_sf"/>
</dbReference>
<accession>A0A1H3MTK2</accession>
<dbReference type="PANTHER" id="PTHR36440:SF1">
    <property type="entry name" value="PUTATIVE (AFU_ORTHOLOGUE AFUA_8G07350)-RELATED"/>
    <property type="match status" value="1"/>
</dbReference>
<dbReference type="PANTHER" id="PTHR36440">
    <property type="entry name" value="PUTATIVE (AFU_ORTHOLOGUE AFUA_8G07350)-RELATED"/>
    <property type="match status" value="1"/>
</dbReference>
<feature type="domain" description="Cupin type-2" evidence="1">
    <location>
        <begin position="31"/>
        <end position="92"/>
    </location>
</feature>
<protein>
    <submittedName>
        <fullName evidence="2">Cupin domain-containing protein</fullName>
    </submittedName>
</protein>
<sequence length="141" mass="15327">MPPDLRSTVLLRSEDSSGHVSVVENIVPARSAGPPLHRHDFDEAFYILEGELVFRIGDALLACTGGQLAFAPRGAAHALVNRRDAPARYLLVCTPAGFERQFARMAAQAHGTEPPPWALQPIPEVVLLGASILREILDRVE</sequence>
<dbReference type="Proteomes" id="UP000198921">
    <property type="component" value="Unassembled WGS sequence"/>
</dbReference>
<dbReference type="InterPro" id="IPR013096">
    <property type="entry name" value="Cupin_2"/>
</dbReference>
<dbReference type="AlphaFoldDB" id="A0A1H3MTK2"/>
<proteinExistence type="predicted"/>
<evidence type="ECO:0000313" key="3">
    <source>
        <dbReference type="Proteomes" id="UP000198921"/>
    </source>
</evidence>